<organism evidence="1 2">
    <name type="scientific">Anabaena subtropica FACHB-260</name>
    <dbReference type="NCBI Taxonomy" id="2692884"/>
    <lineage>
        <taxon>Bacteria</taxon>
        <taxon>Bacillati</taxon>
        <taxon>Cyanobacteriota</taxon>
        <taxon>Cyanophyceae</taxon>
        <taxon>Nostocales</taxon>
        <taxon>Nostocaceae</taxon>
        <taxon>Anabaena</taxon>
    </lineage>
</organism>
<gene>
    <name evidence="1" type="ORF">H6G18_01680</name>
</gene>
<comment type="caution">
    <text evidence="1">The sequence shown here is derived from an EMBL/GenBank/DDBJ whole genome shotgun (WGS) entry which is preliminary data.</text>
</comment>
<sequence length="57" mass="6479">MEIKHYYTDRNLAVEIELIESKNVAASSTNSAKIFTSIKPVLEIIPQLVIKHHKGKM</sequence>
<proteinExistence type="predicted"/>
<reference evidence="1 2" key="1">
    <citation type="journal article" date="2020" name="ISME J.">
        <title>Comparative genomics reveals insights into cyanobacterial evolution and habitat adaptation.</title>
        <authorList>
            <person name="Chen M.Y."/>
            <person name="Teng W.K."/>
            <person name="Zhao L."/>
            <person name="Hu C.X."/>
            <person name="Zhou Y.K."/>
            <person name="Han B.P."/>
            <person name="Song L.R."/>
            <person name="Shu W.S."/>
        </authorList>
    </citation>
    <scope>NUCLEOTIDE SEQUENCE [LARGE SCALE GENOMIC DNA]</scope>
    <source>
        <strain evidence="1 2">FACHB-260</strain>
    </source>
</reference>
<dbReference type="EMBL" id="JACJRF010000002">
    <property type="protein sequence ID" value="MBD2342858.1"/>
    <property type="molecule type" value="Genomic_DNA"/>
</dbReference>
<protein>
    <submittedName>
        <fullName evidence="1">Uncharacterized protein</fullName>
    </submittedName>
</protein>
<keyword evidence="2" id="KW-1185">Reference proteome</keyword>
<name>A0ABR8CK77_9NOST</name>
<evidence type="ECO:0000313" key="1">
    <source>
        <dbReference type="EMBL" id="MBD2342858.1"/>
    </source>
</evidence>
<accession>A0ABR8CK77</accession>
<dbReference type="Proteomes" id="UP000607281">
    <property type="component" value="Unassembled WGS sequence"/>
</dbReference>
<evidence type="ECO:0000313" key="2">
    <source>
        <dbReference type="Proteomes" id="UP000607281"/>
    </source>
</evidence>